<dbReference type="Pfam" id="PF14125">
    <property type="entry name" value="DUF4292"/>
    <property type="match status" value="1"/>
</dbReference>
<sequence length="247" mass="28435">MNKQFLVAVILVIFFLWGCARKPMLFTSDKVMEEFDPHYLDFSYLTARGRVVLEEQNGKITKGTLNIRAKKDSVIWFNMSPGLGIEAVRGLVTTDHIKIRDRINHQIIDMSYSEFSDKYGVPLSFSVFQNLLFANLPHEFSLRDRLVRVGRTFELNQERDNIVYKSVVSATHGKVTQLESEAMRNRSGSLSASYMEFKDVESQPFPYKALIKMVLSLPQKPKTQFSLNAEMVKVDLTNEPLSFPYNF</sequence>
<accession>A0ABV9T3S7</accession>
<evidence type="ECO:0000313" key="1">
    <source>
        <dbReference type="EMBL" id="MFC4873382.1"/>
    </source>
</evidence>
<organism evidence="1 2">
    <name type="scientific">Negadavirga shengliensis</name>
    <dbReference type="NCBI Taxonomy" id="1389218"/>
    <lineage>
        <taxon>Bacteria</taxon>
        <taxon>Pseudomonadati</taxon>
        <taxon>Bacteroidota</taxon>
        <taxon>Cytophagia</taxon>
        <taxon>Cytophagales</taxon>
        <taxon>Cyclobacteriaceae</taxon>
        <taxon>Negadavirga</taxon>
    </lineage>
</organism>
<keyword evidence="2" id="KW-1185">Reference proteome</keyword>
<dbReference type="InterPro" id="IPR025634">
    <property type="entry name" value="DUF4292"/>
</dbReference>
<name>A0ABV9T3S7_9BACT</name>
<protein>
    <submittedName>
        <fullName evidence="1">DUF4292 domain-containing protein</fullName>
    </submittedName>
</protein>
<proteinExistence type="predicted"/>
<dbReference type="RefSeq" id="WP_377066179.1">
    <property type="nucleotide sequence ID" value="NZ_JBHSJJ010000010.1"/>
</dbReference>
<dbReference type="Proteomes" id="UP001595818">
    <property type="component" value="Unassembled WGS sequence"/>
</dbReference>
<dbReference type="EMBL" id="JBHSJJ010000010">
    <property type="protein sequence ID" value="MFC4873382.1"/>
    <property type="molecule type" value="Genomic_DNA"/>
</dbReference>
<gene>
    <name evidence="1" type="ORF">ACFPFU_16895</name>
</gene>
<reference evidence="2" key="1">
    <citation type="journal article" date="2019" name="Int. J. Syst. Evol. Microbiol.">
        <title>The Global Catalogue of Microorganisms (GCM) 10K type strain sequencing project: providing services to taxonomists for standard genome sequencing and annotation.</title>
        <authorList>
            <consortium name="The Broad Institute Genomics Platform"/>
            <consortium name="The Broad Institute Genome Sequencing Center for Infectious Disease"/>
            <person name="Wu L."/>
            <person name="Ma J."/>
        </authorList>
    </citation>
    <scope>NUCLEOTIDE SEQUENCE [LARGE SCALE GENOMIC DNA]</scope>
    <source>
        <strain evidence="2">CGMCC 4.7466</strain>
    </source>
</reference>
<comment type="caution">
    <text evidence="1">The sequence shown here is derived from an EMBL/GenBank/DDBJ whole genome shotgun (WGS) entry which is preliminary data.</text>
</comment>
<evidence type="ECO:0000313" key="2">
    <source>
        <dbReference type="Proteomes" id="UP001595818"/>
    </source>
</evidence>